<dbReference type="PANTHER" id="PTHR12110">
    <property type="entry name" value="HYDROXYPYRUVATE ISOMERASE"/>
    <property type="match status" value="1"/>
</dbReference>
<keyword evidence="1" id="KW-0479">Metal-binding</keyword>
<dbReference type="OrthoDB" id="9780241at2"/>
<dbReference type="SUPFAM" id="SSF54593">
    <property type="entry name" value="Glyoxalase/Bleomycin resistance protein/Dihydroxybiphenyl dioxygenase"/>
    <property type="match status" value="1"/>
</dbReference>
<dbReference type="Gene3D" id="3.20.20.150">
    <property type="entry name" value="Divalent-metal-dependent TIM barrel enzymes"/>
    <property type="match status" value="1"/>
</dbReference>
<dbReference type="InterPro" id="IPR029068">
    <property type="entry name" value="Glyas_Bleomycin-R_OHBP_Dase"/>
</dbReference>
<dbReference type="InterPro" id="IPR043700">
    <property type="entry name" value="DSD"/>
</dbReference>
<dbReference type="InterPro" id="IPR004360">
    <property type="entry name" value="Glyas_Fos-R_dOase_dom"/>
</dbReference>
<dbReference type="AlphaFoldDB" id="A0A240UQJ6"/>
<dbReference type="InterPro" id="IPR050312">
    <property type="entry name" value="IolE/XylAMocC-like"/>
</dbReference>
<protein>
    <recommendedName>
        <fullName evidence="1">3-dehydroshikimate dehydratase</fullName>
        <shortName evidence="1">DSD</shortName>
        <ecNumber evidence="1">4.2.1.118</ecNumber>
    </recommendedName>
</protein>
<dbReference type="Proteomes" id="UP000194457">
    <property type="component" value="Chromosome"/>
</dbReference>
<keyword evidence="1" id="KW-0456">Lyase</keyword>
<dbReference type="HAMAP" id="MF_02238">
    <property type="entry name" value="DSD"/>
    <property type="match status" value="1"/>
</dbReference>
<dbReference type="RefSeq" id="WP_086900537.1">
    <property type="nucleotide sequence ID" value="NZ_CP021358.1"/>
</dbReference>
<dbReference type="EMBL" id="CP021358">
    <property type="protein sequence ID" value="ART63353.1"/>
    <property type="molecule type" value="Genomic_DNA"/>
</dbReference>
<dbReference type="PROSITE" id="PS51819">
    <property type="entry name" value="VOC"/>
    <property type="match status" value="1"/>
</dbReference>
<dbReference type="GO" id="GO:0046565">
    <property type="term" value="F:3-dehydroshikimate dehydratase activity"/>
    <property type="evidence" value="ECO:0007669"/>
    <property type="project" value="UniProtKB-UniRule"/>
</dbReference>
<proteinExistence type="inferred from homology"/>
<dbReference type="SUPFAM" id="SSF51658">
    <property type="entry name" value="Xylose isomerase-like"/>
    <property type="match status" value="1"/>
</dbReference>
<evidence type="ECO:0000313" key="2">
    <source>
        <dbReference type="EMBL" id="ART63353.1"/>
    </source>
</evidence>
<dbReference type="KEGG" id="kma:B9H00_10015"/>
<dbReference type="GO" id="GO:0046872">
    <property type="term" value="F:metal ion binding"/>
    <property type="evidence" value="ECO:0007669"/>
    <property type="project" value="UniProtKB-UniRule"/>
</dbReference>
<organism evidence="2 3">
    <name type="scientific">Kushneria marisflavi</name>
    <dbReference type="NCBI Taxonomy" id="157779"/>
    <lineage>
        <taxon>Bacteria</taxon>
        <taxon>Pseudomonadati</taxon>
        <taxon>Pseudomonadota</taxon>
        <taxon>Gammaproteobacteria</taxon>
        <taxon>Oceanospirillales</taxon>
        <taxon>Halomonadaceae</taxon>
        <taxon>Kushneria</taxon>
    </lineage>
</organism>
<dbReference type="Pfam" id="PF01261">
    <property type="entry name" value="AP_endonuc_2"/>
    <property type="match status" value="1"/>
</dbReference>
<dbReference type="GO" id="GO:0046279">
    <property type="term" value="P:3,4-dihydroxybenzoate biosynthetic process"/>
    <property type="evidence" value="ECO:0007669"/>
    <property type="project" value="UniProtKB-UniRule"/>
</dbReference>
<accession>A0A240UQJ6</accession>
<comment type="caution">
    <text evidence="1">Lacks conserved residue(s) required for the propagation of feature annotation.</text>
</comment>
<evidence type="ECO:0000313" key="3">
    <source>
        <dbReference type="Proteomes" id="UP000194457"/>
    </source>
</evidence>
<dbReference type="UniPathway" id="UPA00088"/>
<dbReference type="Gene3D" id="3.10.180.10">
    <property type="entry name" value="2,3-Dihydroxybiphenyl 1,2-Dioxygenase, domain 1"/>
    <property type="match status" value="2"/>
</dbReference>
<sequence length="621" mass="69037">MRSIATVSLSGDLGSKFEAVARAGYDGIEIFENDLLTWNGAPETVRALAESLGLVIIALQPFRDFEAMPEPHRSRNLVRAERKFALMKALGTDFMLICSNTSPLSVADDARAAEDLRELAERAAAHGLRIGFEALAWGRHINDYRHAWAIVERADHPALGLVLDSFHVLAPGLPTAPIADIPGERISLVHLADAPLMQMDLLNWSRHYRCFPGQGGLDMAGFMRALGRTGYKGPLSHEIFNTDFRMACARDTALDGMRSMILAEHLRDETSAPNTPATSPSFQGIHFLEFTLDETQAKALGKMLTLLGFCHIGRHRSKNIDLWRQGKVHLVLNMDTHIFAHTYRLMHGLSVCAIGVRADHPEQTMARAQTYRACAFEGPVGPGELRLPAIRGVNDSLIYLVDPDTARDRQWRTDFFLFEAPVPLEAGITSIDHLSTAVAPTQRLRWQLFFRTVFGLEASIEHEMADPNGLVVSQALVSQDQTIRLVLNTSPAHDTLPGRFMSEGRGGIQQIALATDDIFATLDQLIARGLRLVPIPDNYYDDLAARIELDDALVEAMRARHILYDQSEHGEFLHAYTDLFDGRFHFEIIERRGDYTQFGAVNAPIRLAAQSRLHTVTARAS</sequence>
<dbReference type="InterPro" id="IPR037523">
    <property type="entry name" value="VOC_core"/>
</dbReference>
<comment type="pathway">
    <text evidence="1">Aromatic compound metabolism; 3,4-dihydroxybenzoate biosynthesis.</text>
</comment>
<reference evidence="2 3" key="1">
    <citation type="submission" date="2017-05" db="EMBL/GenBank/DDBJ databases">
        <authorList>
            <person name="Song R."/>
            <person name="Chenine A.L."/>
            <person name="Ruprecht R.M."/>
        </authorList>
    </citation>
    <scope>NUCLEOTIDE SEQUENCE [LARGE SCALE GENOMIC DNA]</scope>
    <source>
        <strain evidence="2">SW32</strain>
    </source>
</reference>
<dbReference type="Pfam" id="PF00903">
    <property type="entry name" value="Glyoxalase"/>
    <property type="match status" value="1"/>
</dbReference>
<name>A0A240UQJ6_9GAMM</name>
<dbReference type="Pfam" id="PF14696">
    <property type="entry name" value="Glyoxalase_5"/>
    <property type="match status" value="1"/>
</dbReference>
<keyword evidence="3" id="KW-1185">Reference proteome</keyword>
<gene>
    <name evidence="2" type="ORF">B9H00_10015</name>
</gene>
<dbReference type="InterPro" id="IPR036237">
    <property type="entry name" value="Xyl_isomerase-like_sf"/>
</dbReference>
<comment type="catalytic activity">
    <reaction evidence="1">
        <text>3-dehydroshikimate = 3,4-dihydroxybenzoate + H2O</text>
        <dbReference type="Rhea" id="RHEA:24848"/>
        <dbReference type="ChEBI" id="CHEBI:15377"/>
        <dbReference type="ChEBI" id="CHEBI:16630"/>
        <dbReference type="ChEBI" id="CHEBI:36241"/>
        <dbReference type="EC" id="4.2.1.118"/>
    </reaction>
</comment>
<comment type="cofactor">
    <cofactor evidence="1">
        <name>a divalent metal cation</name>
        <dbReference type="ChEBI" id="CHEBI:60240"/>
    </cofactor>
</comment>
<dbReference type="EC" id="4.2.1.118" evidence="1"/>
<dbReference type="PANTHER" id="PTHR12110:SF21">
    <property type="entry name" value="XYLOSE ISOMERASE-LIKE TIM BARREL DOMAIN-CONTAINING PROTEIN"/>
    <property type="match status" value="1"/>
</dbReference>
<comment type="function">
    <text evidence="1">Catalyzes the conversion of 3-dehydroshikimate to protocatechuate (3,4-dihydroxybenzoate), a common intermediate of quinate and shikimate degradation pathways.</text>
</comment>
<comment type="similarity">
    <text evidence="1">Belongs to the bacterial two-domain DSD family.</text>
</comment>
<dbReference type="InterPro" id="IPR013022">
    <property type="entry name" value="Xyl_isomerase-like_TIM-brl"/>
</dbReference>
<evidence type="ECO:0000256" key="1">
    <source>
        <dbReference type="HAMAP-Rule" id="MF_02238"/>
    </source>
</evidence>